<dbReference type="Pfam" id="PF03881">
    <property type="entry name" value="Fructosamin_kin"/>
    <property type="match status" value="1"/>
</dbReference>
<dbReference type="GO" id="GO:0016301">
    <property type="term" value="F:kinase activity"/>
    <property type="evidence" value="ECO:0007669"/>
    <property type="project" value="UniProtKB-UniRule"/>
</dbReference>
<accession>A0A6M4GQ81</accession>
<dbReference type="PANTHER" id="PTHR12149:SF8">
    <property type="entry name" value="PROTEIN-RIBULOSAMINE 3-KINASE"/>
    <property type="match status" value="1"/>
</dbReference>
<dbReference type="Gene3D" id="3.30.200.20">
    <property type="entry name" value="Phosphorylase Kinase, domain 1"/>
    <property type="match status" value="1"/>
</dbReference>
<evidence type="ECO:0000256" key="1">
    <source>
        <dbReference type="ARBA" id="ARBA00009460"/>
    </source>
</evidence>
<organism evidence="3 4">
    <name type="scientific">Usitatibacter rugosus</name>
    <dbReference type="NCBI Taxonomy" id="2732067"/>
    <lineage>
        <taxon>Bacteria</taxon>
        <taxon>Pseudomonadati</taxon>
        <taxon>Pseudomonadota</taxon>
        <taxon>Betaproteobacteria</taxon>
        <taxon>Nitrosomonadales</taxon>
        <taxon>Usitatibacteraceae</taxon>
        <taxon>Usitatibacter</taxon>
    </lineage>
</organism>
<protein>
    <submittedName>
        <fullName evidence="3">Putative ketoamine kinase</fullName>
        <ecNumber evidence="3">2.7.1.-</ecNumber>
    </submittedName>
</protein>
<name>A0A6M4GQ81_9PROT</name>
<dbReference type="EMBL" id="CP053069">
    <property type="protein sequence ID" value="QJR09215.1"/>
    <property type="molecule type" value="Genomic_DNA"/>
</dbReference>
<dbReference type="PANTHER" id="PTHR12149">
    <property type="entry name" value="FRUCTOSAMINE 3 KINASE-RELATED PROTEIN"/>
    <property type="match status" value="1"/>
</dbReference>
<evidence type="ECO:0000313" key="3">
    <source>
        <dbReference type="EMBL" id="QJR09215.1"/>
    </source>
</evidence>
<dbReference type="InterPro" id="IPR011009">
    <property type="entry name" value="Kinase-like_dom_sf"/>
</dbReference>
<comment type="similarity">
    <text evidence="1 2">Belongs to the fructosamine kinase family.</text>
</comment>
<keyword evidence="2 3" id="KW-0418">Kinase</keyword>
<dbReference type="EC" id="2.7.1.-" evidence="3"/>
<dbReference type="RefSeq" id="WP_171088905.1">
    <property type="nucleotide sequence ID" value="NZ_CP053069.1"/>
</dbReference>
<dbReference type="KEGG" id="uru:DSM104443_00252"/>
<dbReference type="AlphaFoldDB" id="A0A6M4GQ81"/>
<keyword evidence="4" id="KW-1185">Reference proteome</keyword>
<dbReference type="Gene3D" id="3.90.1200.10">
    <property type="match status" value="1"/>
</dbReference>
<sequence length="307" mass="33752">MDPIAAAVARSIGDATGASHAAFSLEPVGGGCIHRAFKLTTDAADGKHSWFVKANDAGKAPMFEAEARGLASLTRAGVIRVPGVITGPVIGDDDSRDGDEAPAWLVLEWLDLMPLDGPSGARLGEALAAQHRRPQPKFGWARDNFIGSSPQSNVLADDWLDFWRTHRLQMQFRYAAHNRLPSRMISRGERLLADAEILFRNYSPEKSLLHGDLWSGNTSALEDGTPVVFDPAVYVGDREADLAMTELFGGFPKDFHSAYRNAWPLSDDYPVRRDFYNVYHVLNHANLFGGSYIGQAEKLIEKVLAEF</sequence>
<keyword evidence="2 3" id="KW-0808">Transferase</keyword>
<gene>
    <name evidence="3" type="ORF">DSM104443_00252</name>
</gene>
<proteinExistence type="inferred from homology"/>
<dbReference type="PIRSF" id="PIRSF006221">
    <property type="entry name" value="Ketosamine-3-kinase"/>
    <property type="match status" value="1"/>
</dbReference>
<evidence type="ECO:0000256" key="2">
    <source>
        <dbReference type="PIRNR" id="PIRNR006221"/>
    </source>
</evidence>
<dbReference type="Proteomes" id="UP000501534">
    <property type="component" value="Chromosome"/>
</dbReference>
<dbReference type="InterPro" id="IPR016477">
    <property type="entry name" value="Fructo-/Ketosamine-3-kinase"/>
</dbReference>
<dbReference type="SUPFAM" id="SSF56112">
    <property type="entry name" value="Protein kinase-like (PK-like)"/>
    <property type="match status" value="1"/>
</dbReference>
<reference evidence="3 4" key="1">
    <citation type="submission" date="2020-04" db="EMBL/GenBank/DDBJ databases">
        <title>Usitatibacter rugosus gen. nov., sp. nov. and Usitatibacter palustris sp. nov., novel members of Usitatibacteraceae fam. nov. within the order Nitrosomonadales isolated from soil.</title>
        <authorList>
            <person name="Huber K.J."/>
            <person name="Neumann-Schaal M."/>
            <person name="Geppert A."/>
            <person name="Luckner M."/>
            <person name="Wanner G."/>
            <person name="Overmann J."/>
        </authorList>
    </citation>
    <scope>NUCLEOTIDE SEQUENCE [LARGE SCALE GENOMIC DNA]</scope>
    <source>
        <strain evidence="3 4">0125_3</strain>
    </source>
</reference>
<evidence type="ECO:0000313" key="4">
    <source>
        <dbReference type="Proteomes" id="UP000501534"/>
    </source>
</evidence>